<keyword evidence="6" id="KW-1185">Reference proteome</keyword>
<dbReference type="InterPro" id="IPR006162">
    <property type="entry name" value="Ppantetheine_attach_site"/>
</dbReference>
<keyword evidence="3" id="KW-0472">Membrane</keyword>
<feature type="transmembrane region" description="Helical" evidence="3">
    <location>
        <begin position="883"/>
        <end position="905"/>
    </location>
</feature>
<keyword evidence="3" id="KW-0812">Transmembrane</keyword>
<keyword evidence="2" id="KW-0597">Phosphoprotein</keyword>
<accession>A0ABR6ZJF7</accession>
<dbReference type="InterPro" id="IPR036736">
    <property type="entry name" value="ACP-like_sf"/>
</dbReference>
<dbReference type="Gene3D" id="3.30.300.30">
    <property type="match status" value="1"/>
</dbReference>
<evidence type="ECO:0000313" key="6">
    <source>
        <dbReference type="Proteomes" id="UP000650424"/>
    </source>
</evidence>
<protein>
    <submittedName>
        <fullName evidence="5">Amino acid adenylation domain-containing protein</fullName>
    </submittedName>
</protein>
<dbReference type="InterPro" id="IPR011004">
    <property type="entry name" value="Trimer_LpxA-like_sf"/>
</dbReference>
<dbReference type="SUPFAM" id="SSF51161">
    <property type="entry name" value="Trimeric LpxA-like enzymes"/>
    <property type="match status" value="3"/>
</dbReference>
<dbReference type="PROSITE" id="PS00012">
    <property type="entry name" value="PHOSPHOPANTETHEINE"/>
    <property type="match status" value="1"/>
</dbReference>
<gene>
    <name evidence="5" type="ORF">H8L32_00770</name>
</gene>
<name>A0ABR6ZJF7_9BURK</name>
<feature type="transmembrane region" description="Helical" evidence="3">
    <location>
        <begin position="1172"/>
        <end position="1198"/>
    </location>
</feature>
<reference evidence="5 6" key="1">
    <citation type="submission" date="2020-08" db="EMBL/GenBank/DDBJ databases">
        <title>Novel species isolated from subtropical streams in China.</title>
        <authorList>
            <person name="Lu H."/>
        </authorList>
    </citation>
    <scope>NUCLEOTIDE SEQUENCE [LARGE SCALE GENOMIC DNA]</scope>
    <source>
        <strain evidence="5 6">CY18W</strain>
    </source>
</reference>
<feature type="transmembrane region" description="Helical" evidence="3">
    <location>
        <begin position="925"/>
        <end position="949"/>
    </location>
</feature>
<dbReference type="Gene3D" id="3.40.50.12780">
    <property type="entry name" value="N-terminal domain of ligase-like"/>
    <property type="match status" value="1"/>
</dbReference>
<dbReference type="Pfam" id="PF00550">
    <property type="entry name" value="PP-binding"/>
    <property type="match status" value="1"/>
</dbReference>
<keyword evidence="1" id="KW-0596">Phosphopantetheine</keyword>
<dbReference type="RefSeq" id="WP_186945260.1">
    <property type="nucleotide sequence ID" value="NZ_JACOGF010000001.1"/>
</dbReference>
<dbReference type="InterPro" id="IPR045851">
    <property type="entry name" value="AMP-bd_C_sf"/>
</dbReference>
<comment type="caution">
    <text evidence="5">The sequence shown here is derived from an EMBL/GenBank/DDBJ whole genome shotgun (WGS) entry which is preliminary data.</text>
</comment>
<dbReference type="InterPro" id="IPR042099">
    <property type="entry name" value="ANL_N_sf"/>
</dbReference>
<dbReference type="NCBIfam" id="TIGR01733">
    <property type="entry name" value="AA-adenyl-dom"/>
    <property type="match status" value="1"/>
</dbReference>
<dbReference type="Pfam" id="PF00501">
    <property type="entry name" value="AMP-binding"/>
    <property type="match status" value="1"/>
</dbReference>
<dbReference type="InterPro" id="IPR000873">
    <property type="entry name" value="AMP-dep_synth/lig_dom"/>
</dbReference>
<dbReference type="NCBIfam" id="TIGR02353">
    <property type="entry name" value="NRPS_term_dom"/>
    <property type="match status" value="1"/>
</dbReference>
<dbReference type="InterPro" id="IPR020845">
    <property type="entry name" value="AMP-binding_CS"/>
</dbReference>
<dbReference type="Gene3D" id="1.10.1200.10">
    <property type="entry name" value="ACP-like"/>
    <property type="match status" value="1"/>
</dbReference>
<dbReference type="CDD" id="cd05930">
    <property type="entry name" value="A_NRPS"/>
    <property type="match status" value="1"/>
</dbReference>
<evidence type="ECO:0000313" key="5">
    <source>
        <dbReference type="EMBL" id="MBC3916003.1"/>
    </source>
</evidence>
<dbReference type="Pfam" id="PF13193">
    <property type="entry name" value="AMP-binding_C"/>
    <property type="match status" value="1"/>
</dbReference>
<dbReference type="SUPFAM" id="SSF56801">
    <property type="entry name" value="Acetyl-CoA synthetase-like"/>
    <property type="match status" value="1"/>
</dbReference>
<dbReference type="InterPro" id="IPR010071">
    <property type="entry name" value="AA_adenyl_dom"/>
</dbReference>
<dbReference type="SUPFAM" id="SSF47336">
    <property type="entry name" value="ACP-like"/>
    <property type="match status" value="1"/>
</dbReference>
<dbReference type="EMBL" id="JACOGF010000001">
    <property type="protein sequence ID" value="MBC3916003.1"/>
    <property type="molecule type" value="Genomic_DNA"/>
</dbReference>
<organism evidence="5 6">
    <name type="scientific">Undibacterium hunanense</name>
    <dbReference type="NCBI Taxonomy" id="2762292"/>
    <lineage>
        <taxon>Bacteria</taxon>
        <taxon>Pseudomonadati</taxon>
        <taxon>Pseudomonadota</taxon>
        <taxon>Betaproteobacteria</taxon>
        <taxon>Burkholderiales</taxon>
        <taxon>Oxalobacteraceae</taxon>
        <taxon>Undibacterium</taxon>
    </lineage>
</organism>
<feature type="transmembrane region" description="Helical" evidence="3">
    <location>
        <begin position="1138"/>
        <end position="1160"/>
    </location>
</feature>
<dbReference type="PROSITE" id="PS00455">
    <property type="entry name" value="AMP_BINDING"/>
    <property type="match status" value="1"/>
</dbReference>
<keyword evidence="3" id="KW-1133">Transmembrane helix</keyword>
<evidence type="ECO:0000256" key="3">
    <source>
        <dbReference type="SAM" id="Phobius"/>
    </source>
</evidence>
<dbReference type="Gene3D" id="2.160.10.10">
    <property type="entry name" value="Hexapeptide repeat proteins"/>
    <property type="match status" value="3"/>
</dbReference>
<dbReference type="PANTHER" id="PTHR45527">
    <property type="entry name" value="NONRIBOSOMAL PEPTIDE SYNTHETASE"/>
    <property type="match status" value="1"/>
</dbReference>
<dbReference type="Proteomes" id="UP000650424">
    <property type="component" value="Unassembled WGS sequence"/>
</dbReference>
<feature type="domain" description="Carrier" evidence="4">
    <location>
        <begin position="537"/>
        <end position="614"/>
    </location>
</feature>
<feature type="transmembrane region" description="Helical" evidence="3">
    <location>
        <begin position="685"/>
        <end position="710"/>
    </location>
</feature>
<sequence length="1352" mass="147524">MHSFSSTIANPEILYGEQRPDFLRDEVLADLLEASAAAFPDKTALIAGEQSLSYRQLNEHADRVASVLIAAGVRPGHIVGLWLTRGINLLVMQAAIAKSGAAWLPFDADTPIDRITVCLQDANAFGIVSCQAFADALNTLSLTTWLAEDLLTSTDASLLKRGPVKGTDPAYVIYTSGSTGKPKGILVNQGSICHFLRSENHVLGIRNDDRVYQGFSLAFDMSFEEIWISYLVGATLWLAPKEITADPDALPLALNTNHITVLHAVPTLLALFTHEVDSLRLINLGGEMCPEVLVKRWSRPGRQMFNTYGPTEASVSASLARLQADQVVNIGKPLPNYSLLVIATDVENGLRLLPAGETGELCISGPGVAIGYLGRPDLTAEKFLPNPWASHPHEERLYRTGDLACFNADGTVQCLGRADDQVKIRGFRVELGEIESVLARQAGVGAVAVVLRKEDEIDQIVAFIVNDQLAADAGAEALARHAAELRATLAKALPVYMVPARFEYLPEMPRLTSGKIDRNTLKKLELVKLAANHDSDIAETAAEEVLFPALASLFPGQAIRRASDFFTDLGGHSLMAAKLVSMLRKHPQFAYFRISDVYQHRTISNLLAALESSSQAQTMAATAAATSGTSQVWTHAPDWKRWLCGLGQAFAIPWLVAMRMVQWLAPFFAYHYFTGDPEDSIARAVALSVGAFLLLTLAEFAVAIAGKWLIAGRLKAGRYPLWGLTYYRWWLADRLMEAAPAYMLSGSSLYAWWLRALGAKIGKDVVIGSITLRAPDLLQIGDHCNIGNASNFENARVQHGELLLGRIAMADEAYVGSYAVLEGDVKIEAGGHLEAQSALSSGQIIPALRIWKGSPARDVGAFDPQIYPPRPQVSALRLMGETIFFVFGSLLISALFFMPVFPSFVTIDWFDNSELFPGLQSNSVIFQLVKYFLLAFPATAVLIVCTALLSAGIRWSILPTLKEGKYPVHGNTYCGKWLVNQIQESSLNVLHGVYATVYAPFWYRLLGAKVGRGAEISTALGVVPDMLTLGDDTFIADAVLLGDEQIDGGWMSMHPTVISRRSFVGNGAYIPDGTILPENVLIGVHTSAPSNQQMREGDTWLGSPAIHLPAREETRGFPENLTFRPSIIRRLGRGLIEAFRIIAPHAMVIAVGYTIVLDLMPLAGDDRWSEVLYYLVVAGLLYGVGSFAFVLALKWLLIFRYKKSSVPMWTPFVWISEGITNLYEGIAVPNFMRYLRGTPWLPLVFNLLGCKIGRGVYMDTTDITEFDCVSIGAYSEINALACPQTHLFEDRVMKIDHVSIGERVYMGPRSAVLYSAVVADNASLGALTLVMKGEFIPAGSSWHGCPAAMTGA</sequence>
<dbReference type="InterPro" id="IPR009081">
    <property type="entry name" value="PP-bd_ACP"/>
</dbReference>
<proteinExistence type="predicted"/>
<dbReference type="PROSITE" id="PS50075">
    <property type="entry name" value="CARRIER"/>
    <property type="match status" value="1"/>
</dbReference>
<dbReference type="InterPro" id="IPR012728">
    <property type="entry name" value="Pls/PosA_C"/>
</dbReference>
<dbReference type="InterPro" id="IPR025110">
    <property type="entry name" value="AMP-bd_C"/>
</dbReference>
<dbReference type="PANTHER" id="PTHR45527:SF1">
    <property type="entry name" value="FATTY ACID SYNTHASE"/>
    <property type="match status" value="1"/>
</dbReference>
<evidence type="ECO:0000256" key="1">
    <source>
        <dbReference type="ARBA" id="ARBA00022450"/>
    </source>
</evidence>
<feature type="transmembrane region" description="Helical" evidence="3">
    <location>
        <begin position="650"/>
        <end position="673"/>
    </location>
</feature>
<evidence type="ECO:0000256" key="2">
    <source>
        <dbReference type="ARBA" id="ARBA00022553"/>
    </source>
</evidence>
<evidence type="ECO:0000259" key="4">
    <source>
        <dbReference type="PROSITE" id="PS50075"/>
    </source>
</evidence>